<dbReference type="OMA" id="WHVERSE"/>
<comment type="cofactor">
    <cofactor evidence="1">
        <name>Ca(2+)</name>
        <dbReference type="ChEBI" id="CHEBI:29108"/>
    </cofactor>
</comment>
<dbReference type="InterPro" id="IPR000917">
    <property type="entry name" value="Sulfatase_N"/>
</dbReference>
<accession>R7TST8</accession>
<organism evidence="8">
    <name type="scientific">Capitella teleta</name>
    <name type="common">Polychaete worm</name>
    <dbReference type="NCBI Taxonomy" id="283909"/>
    <lineage>
        <taxon>Eukaryota</taxon>
        <taxon>Metazoa</taxon>
        <taxon>Spiralia</taxon>
        <taxon>Lophotrochozoa</taxon>
        <taxon>Annelida</taxon>
        <taxon>Polychaeta</taxon>
        <taxon>Sedentaria</taxon>
        <taxon>Scolecida</taxon>
        <taxon>Capitellidae</taxon>
        <taxon>Capitella</taxon>
    </lineage>
</organism>
<dbReference type="AlphaFoldDB" id="R7TST8"/>
<dbReference type="Pfam" id="PF00884">
    <property type="entry name" value="Sulfatase"/>
    <property type="match status" value="1"/>
</dbReference>
<evidence type="ECO:0000313" key="9">
    <source>
        <dbReference type="EnsemblMetazoa" id="CapteP144178"/>
    </source>
</evidence>
<reference evidence="9" key="3">
    <citation type="submission" date="2015-06" db="UniProtKB">
        <authorList>
            <consortium name="EnsemblMetazoa"/>
        </authorList>
    </citation>
    <scope>IDENTIFICATION</scope>
</reference>
<feature type="domain" description="Sulfatase N-terminal" evidence="7">
    <location>
        <begin position="2"/>
        <end position="353"/>
    </location>
</feature>
<dbReference type="InterPro" id="IPR035874">
    <property type="entry name" value="IDS"/>
</dbReference>
<evidence type="ECO:0000313" key="10">
    <source>
        <dbReference type="Proteomes" id="UP000014760"/>
    </source>
</evidence>
<dbReference type="HOGENOM" id="CLU_006332_9_0_1"/>
<dbReference type="InterPro" id="IPR017850">
    <property type="entry name" value="Alkaline_phosphatase_core_sf"/>
</dbReference>
<dbReference type="EnsemblMetazoa" id="CapteT144178">
    <property type="protein sequence ID" value="CapteP144178"/>
    <property type="gene ID" value="CapteG144178"/>
</dbReference>
<gene>
    <name evidence="8" type="ORF">CAPTEDRAFT_144178</name>
</gene>
<dbReference type="EMBL" id="KB308761">
    <property type="protein sequence ID" value="ELT96672.1"/>
    <property type="molecule type" value="Genomic_DNA"/>
</dbReference>
<dbReference type="GO" id="GO:0046872">
    <property type="term" value="F:metal ion binding"/>
    <property type="evidence" value="ECO:0007669"/>
    <property type="project" value="UniProtKB-KW"/>
</dbReference>
<evidence type="ECO:0000256" key="6">
    <source>
        <dbReference type="ARBA" id="ARBA00022837"/>
    </source>
</evidence>
<keyword evidence="5" id="KW-0378">Hydrolase</keyword>
<protein>
    <recommendedName>
        <fullName evidence="7">Sulfatase N-terminal domain-containing protein</fullName>
    </recommendedName>
</protein>
<keyword evidence="3" id="KW-0479">Metal-binding</keyword>
<evidence type="ECO:0000256" key="5">
    <source>
        <dbReference type="ARBA" id="ARBA00022801"/>
    </source>
</evidence>
<keyword evidence="6" id="KW-0106">Calcium</keyword>
<dbReference type="Gene3D" id="3.40.720.10">
    <property type="entry name" value="Alkaline Phosphatase, subunit A"/>
    <property type="match status" value="1"/>
</dbReference>
<evidence type="ECO:0000256" key="1">
    <source>
        <dbReference type="ARBA" id="ARBA00001913"/>
    </source>
</evidence>
<dbReference type="OrthoDB" id="96314at2759"/>
<evidence type="ECO:0000313" key="8">
    <source>
        <dbReference type="EMBL" id="ELT96672.1"/>
    </source>
</evidence>
<dbReference type="EMBL" id="AMQN01011212">
    <property type="status" value="NOT_ANNOTATED_CDS"/>
    <property type="molecule type" value="Genomic_DNA"/>
</dbReference>
<dbReference type="Proteomes" id="UP000014760">
    <property type="component" value="Unassembled WGS sequence"/>
</dbReference>
<dbReference type="STRING" id="283909.R7TST8"/>
<dbReference type="SUPFAM" id="SSF53649">
    <property type="entry name" value="Alkaline phosphatase-like"/>
    <property type="match status" value="1"/>
</dbReference>
<dbReference type="CDD" id="cd16030">
    <property type="entry name" value="iduronate-2-sulfatase"/>
    <property type="match status" value="1"/>
</dbReference>
<comment type="similarity">
    <text evidence="2">Belongs to the sulfatase family.</text>
</comment>
<keyword evidence="4" id="KW-0732">Signal</keyword>
<dbReference type="PANTHER" id="PTHR45953">
    <property type="entry name" value="IDURONATE 2-SULFATASE"/>
    <property type="match status" value="1"/>
</dbReference>
<dbReference type="GO" id="GO:0004423">
    <property type="term" value="F:iduronate-2-sulfatase activity"/>
    <property type="evidence" value="ECO:0007669"/>
    <property type="project" value="InterPro"/>
</dbReference>
<evidence type="ECO:0000256" key="4">
    <source>
        <dbReference type="ARBA" id="ARBA00022729"/>
    </source>
</evidence>
<evidence type="ECO:0000256" key="2">
    <source>
        <dbReference type="ARBA" id="ARBA00008779"/>
    </source>
</evidence>
<proteinExistence type="inferred from homology"/>
<reference evidence="10" key="1">
    <citation type="submission" date="2012-12" db="EMBL/GenBank/DDBJ databases">
        <authorList>
            <person name="Hellsten U."/>
            <person name="Grimwood J."/>
            <person name="Chapman J.A."/>
            <person name="Shapiro H."/>
            <person name="Aerts A."/>
            <person name="Otillar R.P."/>
            <person name="Terry A.Y."/>
            <person name="Boore J.L."/>
            <person name="Simakov O."/>
            <person name="Marletaz F."/>
            <person name="Cho S.-J."/>
            <person name="Edsinger-Gonzales E."/>
            <person name="Havlak P."/>
            <person name="Kuo D.-H."/>
            <person name="Larsson T."/>
            <person name="Lv J."/>
            <person name="Arendt D."/>
            <person name="Savage R."/>
            <person name="Osoegawa K."/>
            <person name="de Jong P."/>
            <person name="Lindberg D.R."/>
            <person name="Seaver E.C."/>
            <person name="Weisblat D.A."/>
            <person name="Putnam N.H."/>
            <person name="Grigoriev I.V."/>
            <person name="Rokhsar D.S."/>
        </authorList>
    </citation>
    <scope>NUCLEOTIDE SEQUENCE</scope>
    <source>
        <strain evidence="10">I ESC-2004</strain>
    </source>
</reference>
<dbReference type="PANTHER" id="PTHR45953:SF1">
    <property type="entry name" value="IDURONATE 2-SULFATASE"/>
    <property type="match status" value="1"/>
</dbReference>
<reference evidence="8 10" key="2">
    <citation type="journal article" date="2013" name="Nature">
        <title>Insights into bilaterian evolution from three spiralian genomes.</title>
        <authorList>
            <person name="Simakov O."/>
            <person name="Marletaz F."/>
            <person name="Cho S.J."/>
            <person name="Edsinger-Gonzales E."/>
            <person name="Havlak P."/>
            <person name="Hellsten U."/>
            <person name="Kuo D.H."/>
            <person name="Larsson T."/>
            <person name="Lv J."/>
            <person name="Arendt D."/>
            <person name="Savage R."/>
            <person name="Osoegawa K."/>
            <person name="de Jong P."/>
            <person name="Grimwood J."/>
            <person name="Chapman J.A."/>
            <person name="Shapiro H."/>
            <person name="Aerts A."/>
            <person name="Otillar R.P."/>
            <person name="Terry A.Y."/>
            <person name="Boore J.L."/>
            <person name="Grigoriev I.V."/>
            <person name="Lindberg D.R."/>
            <person name="Seaver E.C."/>
            <person name="Weisblat D.A."/>
            <person name="Putnam N.H."/>
            <person name="Rokhsar D.S."/>
        </authorList>
    </citation>
    <scope>NUCLEOTIDE SEQUENCE</scope>
    <source>
        <strain evidence="8 10">I ESC-2004</strain>
    </source>
</reference>
<keyword evidence="10" id="KW-1185">Reference proteome</keyword>
<name>R7TST8_CAPTE</name>
<dbReference type="GO" id="GO:0005737">
    <property type="term" value="C:cytoplasm"/>
    <property type="evidence" value="ECO:0007669"/>
    <property type="project" value="TreeGrafter"/>
</dbReference>
<evidence type="ECO:0000259" key="7">
    <source>
        <dbReference type="Pfam" id="PF00884"/>
    </source>
</evidence>
<evidence type="ECO:0000256" key="3">
    <source>
        <dbReference type="ARBA" id="ARBA00022723"/>
    </source>
</evidence>
<sequence length="485" mass="56076">MNVLFMMMDGFRTEIGAYMHLIKEQPWLNVKVKTPNLDKLAKEGMLFERAFANFGRCSASRTSMFVGRRPDSTHVYDGVPWLRDILGETIITLPQYFKQNGYRTYGLGKSYCPGYGSDNDETKSWDVMWKIGAEDDEESSWKAYSQEEREDEPLLDDVLLDKVQDVIDHSKNREEPFFLFSGFKRPHLPMIVPEKYLDLYPVAEIRRAPNEYRPNNTLDINPGYHDNDEFFYADDMNKSRHNYNSDNMAIEEDMAIGLRRAYYACVSYIDDLIGGVMKKLDASGLRKNTIVLFAADHGVHLGENGLWGKDTSFEVSTRIPLIMTIPGVTKPNTRARNFVELVDVFPTLVEAAQLPPIPLCPEVSTGWEFCTEGVSFLSILNGTEPKHWKNRVFWQGRWEHEDERFRALTVRTDDYRYTEYVLHTDGKVIHWPDSPKATELYYKPTDPGENNNLWNNASYASVIQELSQKLHKGWRSGLPEKILER</sequence>